<accession>A0A2U1QBV4</accession>
<dbReference type="EMBL" id="PKPP01000238">
    <property type="protein sequence ID" value="PWA95490.1"/>
    <property type="molecule type" value="Genomic_DNA"/>
</dbReference>
<dbReference type="PANTHER" id="PTHR31973">
    <property type="entry name" value="POLYPROTEIN, PUTATIVE-RELATED"/>
    <property type="match status" value="1"/>
</dbReference>
<feature type="compositionally biased region" description="Low complexity" evidence="1">
    <location>
        <begin position="267"/>
        <end position="300"/>
    </location>
</feature>
<protein>
    <submittedName>
        <fullName evidence="3">Transposase, mutator type</fullName>
    </submittedName>
</protein>
<keyword evidence="4" id="KW-1185">Reference proteome</keyword>
<feature type="compositionally biased region" description="Polar residues" evidence="1">
    <location>
        <begin position="310"/>
        <end position="321"/>
    </location>
</feature>
<dbReference type="OrthoDB" id="1939383at2759"/>
<dbReference type="InterPro" id="IPR058594">
    <property type="entry name" value="PB1-like_dom_pln"/>
</dbReference>
<evidence type="ECO:0000259" key="2">
    <source>
        <dbReference type="Pfam" id="PF26130"/>
    </source>
</evidence>
<proteinExistence type="predicted"/>
<feature type="domain" description="PB1-like" evidence="2">
    <location>
        <begin position="20"/>
        <end position="83"/>
    </location>
</feature>
<evidence type="ECO:0000313" key="3">
    <source>
        <dbReference type="EMBL" id="PWA95490.1"/>
    </source>
</evidence>
<evidence type="ECO:0000313" key="4">
    <source>
        <dbReference type="Proteomes" id="UP000245207"/>
    </source>
</evidence>
<feature type="region of interest" description="Disordered" evidence="1">
    <location>
        <begin position="242"/>
        <end position="321"/>
    </location>
</feature>
<dbReference type="Proteomes" id="UP000245207">
    <property type="component" value="Unassembled WGS sequence"/>
</dbReference>
<evidence type="ECO:0000256" key="1">
    <source>
        <dbReference type="SAM" id="MobiDB-lite"/>
    </source>
</evidence>
<name>A0A2U1QBV4_ARTAN</name>
<reference evidence="3 4" key="1">
    <citation type="journal article" date="2018" name="Mol. Plant">
        <title>The genome of Artemisia annua provides insight into the evolution of Asteraceae family and artemisinin biosynthesis.</title>
        <authorList>
            <person name="Shen Q."/>
            <person name="Zhang L."/>
            <person name="Liao Z."/>
            <person name="Wang S."/>
            <person name="Yan T."/>
            <person name="Shi P."/>
            <person name="Liu M."/>
            <person name="Fu X."/>
            <person name="Pan Q."/>
            <person name="Wang Y."/>
            <person name="Lv Z."/>
            <person name="Lu X."/>
            <person name="Zhang F."/>
            <person name="Jiang W."/>
            <person name="Ma Y."/>
            <person name="Chen M."/>
            <person name="Hao X."/>
            <person name="Li L."/>
            <person name="Tang Y."/>
            <person name="Lv G."/>
            <person name="Zhou Y."/>
            <person name="Sun X."/>
            <person name="Brodelius P.E."/>
            <person name="Rose J.K.C."/>
            <person name="Tang K."/>
        </authorList>
    </citation>
    <scope>NUCLEOTIDE SEQUENCE [LARGE SCALE GENOMIC DNA]</scope>
    <source>
        <strain evidence="4">cv. Huhao1</strain>
        <tissue evidence="3">Leaf</tissue>
    </source>
</reference>
<organism evidence="3 4">
    <name type="scientific">Artemisia annua</name>
    <name type="common">Sweet wormwood</name>
    <dbReference type="NCBI Taxonomy" id="35608"/>
    <lineage>
        <taxon>Eukaryota</taxon>
        <taxon>Viridiplantae</taxon>
        <taxon>Streptophyta</taxon>
        <taxon>Embryophyta</taxon>
        <taxon>Tracheophyta</taxon>
        <taxon>Spermatophyta</taxon>
        <taxon>Magnoliopsida</taxon>
        <taxon>eudicotyledons</taxon>
        <taxon>Gunneridae</taxon>
        <taxon>Pentapetalae</taxon>
        <taxon>asterids</taxon>
        <taxon>campanulids</taxon>
        <taxon>Asterales</taxon>
        <taxon>Asteraceae</taxon>
        <taxon>Asteroideae</taxon>
        <taxon>Anthemideae</taxon>
        <taxon>Artemisiinae</taxon>
        <taxon>Artemisia</taxon>
    </lineage>
</organism>
<feature type="compositionally biased region" description="Low complexity" evidence="1">
    <location>
        <begin position="242"/>
        <end position="260"/>
    </location>
</feature>
<gene>
    <name evidence="3" type="ORF">CTI12_AA008770</name>
</gene>
<comment type="caution">
    <text evidence="3">The sequence shown here is derived from an EMBL/GenBank/DDBJ whole genome shotgun (WGS) entry which is preliminary data.</text>
</comment>
<dbReference type="Pfam" id="PF26130">
    <property type="entry name" value="PB1-like"/>
    <property type="match status" value="1"/>
</dbReference>
<dbReference type="AlphaFoldDB" id="A0A2U1QBV4"/>
<sequence>MEKLSFDLNVPKESSGGNTKSVSFEIHHGGCFTPMPSRSYIGGQVSSVDVLDIDEFCLHDLKEMVVKLGYGVPDLMYYHFLRPRLGLGYGSLYQVTGPFRDQCVVSMDRKECSSRKWELNGIPCKYVVAAMYNITENGMGVGIPEQWVHAAYRLETWGNVYSFKINPCNGKGMWPAVESKIVIISPIHKPQVGRPKKKKKNSVDELASQSCSIGKLFRKGKSVKCSKCGNLGHNRIGCKGQDGASQAGGSSQQSQEARQAVGARDVSSQAASSSEQSQATRQAAGARNASSQAGGCSQQSYGPRQGTGAALSQTSQGDGSS</sequence>
<dbReference type="PANTHER" id="PTHR31973:SF190">
    <property type="entry name" value="MULE TRANSPOSASE DOMAIN-CONTAINING PROTEIN"/>
    <property type="match status" value="1"/>
</dbReference>